<name>A0ABT5VR83_9BACT</name>
<dbReference type="EMBL" id="JAKJSC010000001">
    <property type="protein sequence ID" value="MDE5417936.1"/>
    <property type="molecule type" value="Genomic_DNA"/>
</dbReference>
<reference evidence="1 2" key="1">
    <citation type="submission" date="2022-01" db="EMBL/GenBank/DDBJ databases">
        <title>Labilibaculum sp. nov, a marine bacterium isolated from Antarctica.</title>
        <authorList>
            <person name="Dai W."/>
        </authorList>
    </citation>
    <scope>NUCLEOTIDE SEQUENCE [LARGE SCALE GENOMIC DNA]</scope>
    <source>
        <strain evidence="1 2">DW002</strain>
    </source>
</reference>
<sequence length="90" mass="9342">MKNTLLKNISVVAIILLSVVGSDTFTSSEGQFPLDAIEYVAMADGESGGSGVSCFCGSTIGFGKGCKADNGGQKCNGSSDCWNYDRNCSR</sequence>
<protein>
    <submittedName>
        <fullName evidence="1">Uncharacterized protein</fullName>
    </submittedName>
</protein>
<evidence type="ECO:0000313" key="2">
    <source>
        <dbReference type="Proteomes" id="UP001528920"/>
    </source>
</evidence>
<organism evidence="1 2">
    <name type="scientific">Paralabilibaculum antarcticum</name>
    <dbReference type="NCBI Taxonomy" id="2912572"/>
    <lineage>
        <taxon>Bacteria</taxon>
        <taxon>Pseudomonadati</taxon>
        <taxon>Bacteroidota</taxon>
        <taxon>Bacteroidia</taxon>
        <taxon>Marinilabiliales</taxon>
        <taxon>Marinifilaceae</taxon>
        <taxon>Paralabilibaculum</taxon>
    </lineage>
</organism>
<keyword evidence="2" id="KW-1185">Reference proteome</keyword>
<accession>A0ABT5VR83</accession>
<dbReference type="RefSeq" id="WP_275109271.1">
    <property type="nucleotide sequence ID" value="NZ_JAKJSC010000001.1"/>
</dbReference>
<proteinExistence type="predicted"/>
<evidence type="ECO:0000313" key="1">
    <source>
        <dbReference type="EMBL" id="MDE5417936.1"/>
    </source>
</evidence>
<gene>
    <name evidence="1" type="ORF">L3049_07940</name>
</gene>
<comment type="caution">
    <text evidence="1">The sequence shown here is derived from an EMBL/GenBank/DDBJ whole genome shotgun (WGS) entry which is preliminary data.</text>
</comment>
<dbReference type="Proteomes" id="UP001528920">
    <property type="component" value="Unassembled WGS sequence"/>
</dbReference>